<gene>
    <name evidence="1" type="ORF">TPAB3V08_LOCUS14200</name>
</gene>
<sequence>MPAASVAPDSLDPLALFSQDRICLADGDWSMEAVDGLPGAAFFAPPPAGYVPQKYTDASGNAIPDVWGELE</sequence>
<accession>A0ABN7PMN0</accession>
<reference evidence="1" key="1">
    <citation type="submission" date="2021-03" db="EMBL/GenBank/DDBJ databases">
        <authorList>
            <person name="Tran Van P."/>
        </authorList>
    </citation>
    <scope>NUCLEOTIDE SEQUENCE</scope>
</reference>
<dbReference type="EMBL" id="CAJPIN010065758">
    <property type="protein sequence ID" value="CAG2067257.1"/>
    <property type="molecule type" value="Genomic_DNA"/>
</dbReference>
<comment type="caution">
    <text evidence="1">The sequence shown here is derived from an EMBL/GenBank/DDBJ whole genome shotgun (WGS) entry which is preliminary data.</text>
</comment>
<dbReference type="Proteomes" id="UP001153148">
    <property type="component" value="Unassembled WGS sequence"/>
</dbReference>
<protein>
    <submittedName>
        <fullName evidence="1">Uncharacterized protein</fullName>
    </submittedName>
</protein>
<name>A0ABN7PMN0_TIMPD</name>
<organism evidence="1 2">
    <name type="scientific">Timema podura</name>
    <name type="common">Walking stick</name>
    <dbReference type="NCBI Taxonomy" id="61482"/>
    <lineage>
        <taxon>Eukaryota</taxon>
        <taxon>Metazoa</taxon>
        <taxon>Ecdysozoa</taxon>
        <taxon>Arthropoda</taxon>
        <taxon>Hexapoda</taxon>
        <taxon>Insecta</taxon>
        <taxon>Pterygota</taxon>
        <taxon>Neoptera</taxon>
        <taxon>Polyneoptera</taxon>
        <taxon>Phasmatodea</taxon>
        <taxon>Timematodea</taxon>
        <taxon>Timematoidea</taxon>
        <taxon>Timematidae</taxon>
        <taxon>Timema</taxon>
    </lineage>
</organism>
<keyword evidence="2" id="KW-1185">Reference proteome</keyword>
<evidence type="ECO:0000313" key="1">
    <source>
        <dbReference type="EMBL" id="CAG2067257.1"/>
    </source>
</evidence>
<evidence type="ECO:0000313" key="2">
    <source>
        <dbReference type="Proteomes" id="UP001153148"/>
    </source>
</evidence>
<proteinExistence type="predicted"/>